<dbReference type="OrthoDB" id="261949at2"/>
<keyword evidence="5" id="KW-1185">Reference proteome</keyword>
<dbReference type="CDD" id="cd17574">
    <property type="entry name" value="REC_OmpR"/>
    <property type="match status" value="1"/>
</dbReference>
<feature type="domain" description="Response regulatory" evidence="3">
    <location>
        <begin position="68"/>
        <end position="185"/>
    </location>
</feature>
<organism evidence="4 5">
    <name type="scientific">Blastopirellula retiformator</name>
    <dbReference type="NCBI Taxonomy" id="2527970"/>
    <lineage>
        <taxon>Bacteria</taxon>
        <taxon>Pseudomonadati</taxon>
        <taxon>Planctomycetota</taxon>
        <taxon>Planctomycetia</taxon>
        <taxon>Pirellulales</taxon>
        <taxon>Pirellulaceae</taxon>
        <taxon>Blastopirellula</taxon>
    </lineage>
</organism>
<feature type="modified residue" description="4-aspartylphosphate" evidence="2">
    <location>
        <position position="118"/>
    </location>
</feature>
<dbReference type="PROSITE" id="PS50110">
    <property type="entry name" value="RESPONSE_REGULATORY"/>
    <property type="match status" value="1"/>
</dbReference>
<evidence type="ECO:0000313" key="4">
    <source>
        <dbReference type="EMBL" id="TWT39130.1"/>
    </source>
</evidence>
<dbReference type="SMART" id="SM00448">
    <property type="entry name" value="REC"/>
    <property type="match status" value="1"/>
</dbReference>
<dbReference type="Pfam" id="PF00072">
    <property type="entry name" value="Response_reg"/>
    <property type="match status" value="1"/>
</dbReference>
<sequence length="193" mass="21715">MKTVFTTGEAAKICKVSQQTIIRCFDSGQLKGFRVPGSRFRRIPRDQLFNFMRENGIPTDALESGKRKVLIVDDDQDLVELMVDAFERDGRFEIKTANNGFDAGMLVKEFHPDIVVLDIMLPDINGKEVCQRVRGDRTMEDVKILCISGMVEQDKVSDLKDAGANDFIQKPFSVEALLDRACSMLDLESVTSM</sequence>
<gene>
    <name evidence="4" type="primary">yycF_1</name>
    <name evidence="4" type="ORF">Enr8_08250</name>
</gene>
<dbReference type="PANTHER" id="PTHR44591">
    <property type="entry name" value="STRESS RESPONSE REGULATOR PROTEIN 1"/>
    <property type="match status" value="1"/>
</dbReference>
<dbReference type="Proteomes" id="UP000318878">
    <property type="component" value="Unassembled WGS sequence"/>
</dbReference>
<evidence type="ECO:0000259" key="3">
    <source>
        <dbReference type="PROSITE" id="PS50110"/>
    </source>
</evidence>
<dbReference type="EMBL" id="SJPF01000001">
    <property type="protein sequence ID" value="TWT39130.1"/>
    <property type="molecule type" value="Genomic_DNA"/>
</dbReference>
<protein>
    <submittedName>
        <fullName evidence="4">Transcriptional regulatory protein YycF</fullName>
    </submittedName>
</protein>
<reference evidence="4 5" key="1">
    <citation type="submission" date="2019-02" db="EMBL/GenBank/DDBJ databases">
        <title>Deep-cultivation of Planctomycetes and their phenomic and genomic characterization uncovers novel biology.</title>
        <authorList>
            <person name="Wiegand S."/>
            <person name="Jogler M."/>
            <person name="Boedeker C."/>
            <person name="Pinto D."/>
            <person name="Vollmers J."/>
            <person name="Rivas-Marin E."/>
            <person name="Kohn T."/>
            <person name="Peeters S.H."/>
            <person name="Heuer A."/>
            <person name="Rast P."/>
            <person name="Oberbeckmann S."/>
            <person name="Bunk B."/>
            <person name="Jeske O."/>
            <person name="Meyerdierks A."/>
            <person name="Storesund J.E."/>
            <person name="Kallscheuer N."/>
            <person name="Luecker S."/>
            <person name="Lage O.M."/>
            <person name="Pohl T."/>
            <person name="Merkel B.J."/>
            <person name="Hornburger P."/>
            <person name="Mueller R.-W."/>
            <person name="Bruemmer F."/>
            <person name="Labrenz M."/>
            <person name="Spormann A.M."/>
            <person name="Op Den Camp H."/>
            <person name="Overmann J."/>
            <person name="Amann R."/>
            <person name="Jetten M.S.M."/>
            <person name="Mascher T."/>
            <person name="Medema M.H."/>
            <person name="Devos D.P."/>
            <person name="Kaster A.-K."/>
            <person name="Ovreas L."/>
            <person name="Rohde M."/>
            <person name="Galperin M.Y."/>
            <person name="Jogler C."/>
        </authorList>
    </citation>
    <scope>NUCLEOTIDE SEQUENCE [LARGE SCALE GENOMIC DNA]</scope>
    <source>
        <strain evidence="4 5">Enr8</strain>
    </source>
</reference>
<dbReference type="PANTHER" id="PTHR44591:SF3">
    <property type="entry name" value="RESPONSE REGULATORY DOMAIN-CONTAINING PROTEIN"/>
    <property type="match status" value="1"/>
</dbReference>
<proteinExistence type="predicted"/>
<evidence type="ECO:0000256" key="1">
    <source>
        <dbReference type="ARBA" id="ARBA00022553"/>
    </source>
</evidence>
<name>A0A5C5VMB3_9BACT</name>
<dbReference type="Pfam" id="PF12728">
    <property type="entry name" value="HTH_17"/>
    <property type="match status" value="1"/>
</dbReference>
<dbReference type="InterPro" id="IPR011006">
    <property type="entry name" value="CheY-like_superfamily"/>
</dbReference>
<dbReference type="InterPro" id="IPR050595">
    <property type="entry name" value="Bact_response_regulator"/>
</dbReference>
<dbReference type="SUPFAM" id="SSF46955">
    <property type="entry name" value="Putative DNA-binding domain"/>
    <property type="match status" value="1"/>
</dbReference>
<keyword evidence="1 2" id="KW-0597">Phosphoprotein</keyword>
<accession>A0A5C5VMB3</accession>
<dbReference type="GO" id="GO:0000160">
    <property type="term" value="P:phosphorelay signal transduction system"/>
    <property type="evidence" value="ECO:0007669"/>
    <property type="project" value="InterPro"/>
</dbReference>
<comment type="caution">
    <text evidence="4">The sequence shown here is derived from an EMBL/GenBank/DDBJ whole genome shotgun (WGS) entry which is preliminary data.</text>
</comment>
<evidence type="ECO:0000313" key="5">
    <source>
        <dbReference type="Proteomes" id="UP000318878"/>
    </source>
</evidence>
<dbReference type="InterPro" id="IPR001789">
    <property type="entry name" value="Sig_transdc_resp-reg_receiver"/>
</dbReference>
<dbReference type="InterPro" id="IPR041657">
    <property type="entry name" value="HTH_17"/>
</dbReference>
<dbReference type="InterPro" id="IPR009061">
    <property type="entry name" value="DNA-bd_dom_put_sf"/>
</dbReference>
<dbReference type="AlphaFoldDB" id="A0A5C5VMB3"/>
<dbReference type="Gene3D" id="3.40.50.2300">
    <property type="match status" value="1"/>
</dbReference>
<dbReference type="SUPFAM" id="SSF52172">
    <property type="entry name" value="CheY-like"/>
    <property type="match status" value="1"/>
</dbReference>
<evidence type="ECO:0000256" key="2">
    <source>
        <dbReference type="PROSITE-ProRule" id="PRU00169"/>
    </source>
</evidence>